<evidence type="ECO:0000259" key="7">
    <source>
        <dbReference type="PROSITE" id="PS50111"/>
    </source>
</evidence>
<keyword evidence="10" id="KW-1185">Reference proteome</keyword>
<name>A0ABY4QZ00_9ACTN</name>
<dbReference type="RefSeq" id="WP_249772124.1">
    <property type="nucleotide sequence ID" value="NZ_CP097332.1"/>
</dbReference>
<dbReference type="Proteomes" id="UP001056336">
    <property type="component" value="Chromosome"/>
</dbReference>
<evidence type="ECO:0000256" key="4">
    <source>
        <dbReference type="ARBA" id="ARBA00029447"/>
    </source>
</evidence>
<dbReference type="PROSITE" id="PS50885">
    <property type="entry name" value="HAMP"/>
    <property type="match status" value="1"/>
</dbReference>
<reference evidence="9" key="1">
    <citation type="journal article" date="2018" name="Int. J. Syst. Evol. Microbiol.">
        <title>Jatrophihabitans telluris sp. nov., isolated from sediment soil of lava forest wetlands and the emended description of the genus Jatrophihabitans.</title>
        <authorList>
            <person name="Lee K.C."/>
            <person name="Suh M.K."/>
            <person name="Eom M.K."/>
            <person name="Kim K.K."/>
            <person name="Kim J.S."/>
            <person name="Kim D.S."/>
            <person name="Ko S.H."/>
            <person name="Shin Y.K."/>
            <person name="Lee J.S."/>
        </authorList>
    </citation>
    <scope>NUCLEOTIDE SEQUENCE</scope>
    <source>
        <strain evidence="9">N237</strain>
    </source>
</reference>
<dbReference type="SMART" id="SM00304">
    <property type="entry name" value="HAMP"/>
    <property type="match status" value="1"/>
</dbReference>
<keyword evidence="2 6" id="KW-1133">Transmembrane helix</keyword>
<protein>
    <submittedName>
        <fullName evidence="9">Methyl-accepting chemotaxis protein</fullName>
    </submittedName>
</protein>
<feature type="transmembrane region" description="Helical" evidence="6">
    <location>
        <begin position="35"/>
        <end position="56"/>
    </location>
</feature>
<accession>A0ABY4QZ00</accession>
<dbReference type="PANTHER" id="PTHR32089:SF112">
    <property type="entry name" value="LYSOZYME-LIKE PROTEIN-RELATED"/>
    <property type="match status" value="1"/>
</dbReference>
<feature type="domain" description="Methyl-accepting transducer" evidence="7">
    <location>
        <begin position="303"/>
        <end position="542"/>
    </location>
</feature>
<dbReference type="EMBL" id="CP097332">
    <property type="protein sequence ID" value="UQX88532.1"/>
    <property type="molecule type" value="Genomic_DNA"/>
</dbReference>
<reference evidence="9" key="2">
    <citation type="submission" date="2022-05" db="EMBL/GenBank/DDBJ databases">
        <authorList>
            <person name="Kim J.-S."/>
            <person name="Lee K."/>
            <person name="Suh M."/>
            <person name="Eom M."/>
            <person name="Kim J.-S."/>
            <person name="Kim D.-S."/>
            <person name="Ko S.-H."/>
            <person name="Shin Y."/>
            <person name="Lee J.-S."/>
        </authorList>
    </citation>
    <scope>NUCLEOTIDE SEQUENCE</scope>
    <source>
        <strain evidence="9">N237</strain>
    </source>
</reference>
<dbReference type="SMART" id="SM00283">
    <property type="entry name" value="MA"/>
    <property type="match status" value="1"/>
</dbReference>
<evidence type="ECO:0000256" key="2">
    <source>
        <dbReference type="ARBA" id="ARBA00022989"/>
    </source>
</evidence>
<evidence type="ECO:0000259" key="8">
    <source>
        <dbReference type="PROSITE" id="PS50885"/>
    </source>
</evidence>
<dbReference type="PROSITE" id="PS50111">
    <property type="entry name" value="CHEMOTAXIS_TRANSDUC_2"/>
    <property type="match status" value="1"/>
</dbReference>
<dbReference type="SUPFAM" id="SSF58104">
    <property type="entry name" value="Methyl-accepting chemotaxis protein (MCP) signaling domain"/>
    <property type="match status" value="1"/>
</dbReference>
<comment type="similarity">
    <text evidence="4">Belongs to the methyl-accepting chemotaxis (MCP) protein family.</text>
</comment>
<feature type="transmembrane region" description="Helical" evidence="6">
    <location>
        <begin position="218"/>
        <end position="242"/>
    </location>
</feature>
<keyword evidence="6" id="KW-0472">Membrane</keyword>
<evidence type="ECO:0000256" key="5">
    <source>
        <dbReference type="PROSITE-ProRule" id="PRU00284"/>
    </source>
</evidence>
<evidence type="ECO:0000256" key="6">
    <source>
        <dbReference type="SAM" id="Phobius"/>
    </source>
</evidence>
<keyword evidence="3 5" id="KW-0807">Transducer</keyword>
<dbReference type="Gene3D" id="1.10.287.950">
    <property type="entry name" value="Methyl-accepting chemotaxis protein"/>
    <property type="match status" value="1"/>
</dbReference>
<evidence type="ECO:0000313" key="9">
    <source>
        <dbReference type="EMBL" id="UQX88532.1"/>
    </source>
</evidence>
<dbReference type="InterPro" id="IPR004089">
    <property type="entry name" value="MCPsignal_dom"/>
</dbReference>
<dbReference type="CDD" id="cd06225">
    <property type="entry name" value="HAMP"/>
    <property type="match status" value="1"/>
</dbReference>
<organism evidence="9 10">
    <name type="scientific">Jatrophihabitans telluris</name>
    <dbReference type="NCBI Taxonomy" id="2038343"/>
    <lineage>
        <taxon>Bacteria</taxon>
        <taxon>Bacillati</taxon>
        <taxon>Actinomycetota</taxon>
        <taxon>Actinomycetes</taxon>
        <taxon>Jatrophihabitantales</taxon>
        <taxon>Jatrophihabitantaceae</taxon>
        <taxon>Jatrophihabitans</taxon>
    </lineage>
</organism>
<evidence type="ECO:0000256" key="1">
    <source>
        <dbReference type="ARBA" id="ARBA00022692"/>
    </source>
</evidence>
<feature type="domain" description="HAMP" evidence="8">
    <location>
        <begin position="239"/>
        <end position="291"/>
    </location>
</feature>
<dbReference type="PANTHER" id="PTHR32089">
    <property type="entry name" value="METHYL-ACCEPTING CHEMOTAXIS PROTEIN MCPB"/>
    <property type="match status" value="1"/>
</dbReference>
<keyword evidence="1 6" id="KW-0812">Transmembrane</keyword>
<evidence type="ECO:0000256" key="3">
    <source>
        <dbReference type="ARBA" id="ARBA00023224"/>
    </source>
</evidence>
<dbReference type="Pfam" id="PF00015">
    <property type="entry name" value="MCPsignal"/>
    <property type="match status" value="1"/>
</dbReference>
<gene>
    <name evidence="9" type="ORF">M6D93_00665</name>
</gene>
<evidence type="ECO:0000313" key="10">
    <source>
        <dbReference type="Proteomes" id="UP001056336"/>
    </source>
</evidence>
<dbReference type="Pfam" id="PF00672">
    <property type="entry name" value="HAMP"/>
    <property type="match status" value="1"/>
</dbReference>
<proteinExistence type="inferred from homology"/>
<dbReference type="InterPro" id="IPR003660">
    <property type="entry name" value="HAMP_dom"/>
</dbReference>
<sequence length="554" mass="57142">MTVVAQPVLSAAGATSVRRNPLRILTNVPVAGKVSLLVVLGLLATALVGVIGTSGISKTESTANTVVAGASKRAVDFGVTREAFARMRINLVQAGMFNAPADIADGLDTYAKKKALTVAGLAAYSQNLPAVQRQLFDASVTPVINQIIQISDNVLLPMAKGVHTAAMNAKFATIYQAQIGPLVDTLQAAFDKLTALDEQEMTDGLVHIQTTKSDAVRLSWTVLGVAALLLIVLGVGLVLMIAKPLSRVQRVLEHLSEGDLTQSAGVQAKDEIGRMAGALDKAQGSLRHTLSSIGSSAVGLASSAEQLTVIGAQVSATADETARESANAAAVADEVSTHVQTVAAATEQMTASINEIEQSSANAVQVAATAVTEARAATETVTRLGESSSQIGSVVRVITAIAEQTNLLALNATIEAARAGAAGKGFAVVASEVKDLAQETAKATEEISSRVEKIQGDTTAAVEAIGRVFEIIENINEYQTTIAAAVEEQAATTVEISRSVNEAASGVSQIAVSLDTVVSVAQSSREGVAQTEQSAAELARLSDELRIVISGFTV</sequence>